<dbReference type="SMART" id="SM00450">
    <property type="entry name" value="RHOD"/>
    <property type="match status" value="2"/>
</dbReference>
<proteinExistence type="predicted"/>
<keyword evidence="5" id="KW-1185">Reference proteome</keyword>
<evidence type="ECO:0000256" key="1">
    <source>
        <dbReference type="ARBA" id="ARBA00022679"/>
    </source>
</evidence>
<dbReference type="STRING" id="1353009.A0A1Y2IXW1"/>
<dbReference type="CDD" id="cd01448">
    <property type="entry name" value="TST_Repeat_1"/>
    <property type="match status" value="1"/>
</dbReference>
<keyword evidence="1" id="KW-0808">Transferase</keyword>
<evidence type="ECO:0000313" key="5">
    <source>
        <dbReference type="Proteomes" id="UP000193067"/>
    </source>
</evidence>
<dbReference type="InterPro" id="IPR001307">
    <property type="entry name" value="Thiosulphate_STrfase_CS"/>
</dbReference>
<dbReference type="PROSITE" id="PS50206">
    <property type="entry name" value="RHODANESE_3"/>
    <property type="match status" value="2"/>
</dbReference>
<sequence>MFARPFVQRTLSASRRFALRPYATMFGESCPLVLTPAQLQSLTQTHTGRDQTDLVVLDASWHMPNSPRKPAEEFLGVHLPGARFINLDEVAAPHPLSLSHMMPEPATFAKACRFLGISPETHVVLYDTHGVFSSPRALYMFRAFGHHRSSILDGGLPAWQAHGNETEAGEARRVIFAPKYPPPQLNQEVVIDYDQIVANSGRDPAATRDAFYVLDARSRGRFLGKDPEPRPGLSSGHMPYAISLPFNAFLETHNVPEDIASKVVRPGGGDGPYTYTRLRSTQGILSALEEALGPERTKEVLQGRRRVVTSCGSGMTAGVLWLGLKLLGVEQVGLYDESWTGYAMRPESKIVKEE</sequence>
<dbReference type="InterPro" id="IPR045078">
    <property type="entry name" value="TST/MPST-like"/>
</dbReference>
<accession>A0A1Y2IXW1</accession>
<organism evidence="4 5">
    <name type="scientific">Trametes coccinea (strain BRFM310)</name>
    <name type="common">Pycnoporus coccineus</name>
    <dbReference type="NCBI Taxonomy" id="1353009"/>
    <lineage>
        <taxon>Eukaryota</taxon>
        <taxon>Fungi</taxon>
        <taxon>Dikarya</taxon>
        <taxon>Basidiomycota</taxon>
        <taxon>Agaricomycotina</taxon>
        <taxon>Agaricomycetes</taxon>
        <taxon>Polyporales</taxon>
        <taxon>Polyporaceae</taxon>
        <taxon>Trametes</taxon>
    </lineage>
</organism>
<dbReference type="GO" id="GO:0004792">
    <property type="term" value="F:thiosulfate-cyanide sulfurtransferase activity"/>
    <property type="evidence" value="ECO:0007669"/>
    <property type="project" value="InterPro"/>
</dbReference>
<dbReference type="InterPro" id="IPR036873">
    <property type="entry name" value="Rhodanese-like_dom_sf"/>
</dbReference>
<dbReference type="GO" id="GO:0005739">
    <property type="term" value="C:mitochondrion"/>
    <property type="evidence" value="ECO:0007669"/>
    <property type="project" value="TreeGrafter"/>
</dbReference>
<dbReference type="Pfam" id="PF00581">
    <property type="entry name" value="Rhodanese"/>
    <property type="match status" value="1"/>
</dbReference>
<feature type="domain" description="Rhodanese" evidence="3">
    <location>
        <begin position="50"/>
        <end position="168"/>
    </location>
</feature>
<dbReference type="PANTHER" id="PTHR11364:SF27">
    <property type="entry name" value="SULFURTRANSFERASE"/>
    <property type="match status" value="1"/>
</dbReference>
<dbReference type="InterPro" id="IPR001763">
    <property type="entry name" value="Rhodanese-like_dom"/>
</dbReference>
<keyword evidence="2" id="KW-0677">Repeat</keyword>
<dbReference type="OrthoDB" id="270167at2759"/>
<dbReference type="SUPFAM" id="SSF52821">
    <property type="entry name" value="Rhodanese/Cell cycle control phosphatase"/>
    <property type="match status" value="2"/>
</dbReference>
<evidence type="ECO:0000256" key="2">
    <source>
        <dbReference type="ARBA" id="ARBA00022737"/>
    </source>
</evidence>
<dbReference type="PANTHER" id="PTHR11364">
    <property type="entry name" value="THIOSULFATE SULFERTANSFERASE"/>
    <property type="match status" value="1"/>
</dbReference>
<evidence type="ECO:0000313" key="4">
    <source>
        <dbReference type="EMBL" id="OSD06005.1"/>
    </source>
</evidence>
<dbReference type="Proteomes" id="UP000193067">
    <property type="component" value="Unassembled WGS sequence"/>
</dbReference>
<protein>
    <submittedName>
        <fullName evidence="4">Rhodanese-like protein</fullName>
    </submittedName>
</protein>
<name>A0A1Y2IXW1_TRAC3</name>
<dbReference type="CDD" id="cd01449">
    <property type="entry name" value="TST_Repeat_2"/>
    <property type="match status" value="1"/>
</dbReference>
<dbReference type="PROSITE" id="PS00380">
    <property type="entry name" value="RHODANESE_1"/>
    <property type="match status" value="1"/>
</dbReference>
<gene>
    <name evidence="4" type="ORF">PYCCODRAFT_1384044</name>
</gene>
<dbReference type="AlphaFoldDB" id="A0A1Y2IXW1"/>
<dbReference type="EMBL" id="KZ084091">
    <property type="protein sequence ID" value="OSD06005.1"/>
    <property type="molecule type" value="Genomic_DNA"/>
</dbReference>
<dbReference type="Gene3D" id="3.40.250.10">
    <property type="entry name" value="Rhodanese-like domain"/>
    <property type="match status" value="2"/>
</dbReference>
<evidence type="ECO:0000259" key="3">
    <source>
        <dbReference type="PROSITE" id="PS50206"/>
    </source>
</evidence>
<reference evidence="4 5" key="1">
    <citation type="journal article" date="2015" name="Biotechnol. Biofuels">
        <title>Enhanced degradation of softwood versus hardwood by the white-rot fungus Pycnoporus coccineus.</title>
        <authorList>
            <person name="Couturier M."/>
            <person name="Navarro D."/>
            <person name="Chevret D."/>
            <person name="Henrissat B."/>
            <person name="Piumi F."/>
            <person name="Ruiz-Duenas F.J."/>
            <person name="Martinez A.T."/>
            <person name="Grigoriev I.V."/>
            <person name="Riley R."/>
            <person name="Lipzen A."/>
            <person name="Berrin J.G."/>
            <person name="Master E.R."/>
            <person name="Rosso M.N."/>
        </authorList>
    </citation>
    <scope>NUCLEOTIDE SEQUENCE [LARGE SCALE GENOMIC DNA]</scope>
    <source>
        <strain evidence="4 5">BRFM310</strain>
    </source>
</reference>
<feature type="domain" description="Rhodanese" evidence="3">
    <location>
        <begin position="207"/>
        <end position="351"/>
    </location>
</feature>